<sequence length="32" mass="3604">MKIESNTQDLSRNLYTTKGPGQCNKIPNCSDF</sequence>
<reference evidence="1" key="1">
    <citation type="submission" date="2018-02" db="EMBL/GenBank/DDBJ databases">
        <title>Rhizophora mucronata_Transcriptome.</title>
        <authorList>
            <person name="Meera S.P."/>
            <person name="Sreeshan A."/>
            <person name="Augustine A."/>
        </authorList>
    </citation>
    <scope>NUCLEOTIDE SEQUENCE</scope>
    <source>
        <tissue evidence="1">Leaf</tissue>
    </source>
</reference>
<proteinExistence type="predicted"/>
<evidence type="ECO:0000313" key="1">
    <source>
        <dbReference type="EMBL" id="MBX32268.1"/>
    </source>
</evidence>
<dbReference type="EMBL" id="GGEC01051784">
    <property type="protein sequence ID" value="MBX32268.1"/>
    <property type="molecule type" value="Transcribed_RNA"/>
</dbReference>
<dbReference type="AlphaFoldDB" id="A0A2P2MPX1"/>
<organism evidence="1">
    <name type="scientific">Rhizophora mucronata</name>
    <name type="common">Asiatic mangrove</name>
    <dbReference type="NCBI Taxonomy" id="61149"/>
    <lineage>
        <taxon>Eukaryota</taxon>
        <taxon>Viridiplantae</taxon>
        <taxon>Streptophyta</taxon>
        <taxon>Embryophyta</taxon>
        <taxon>Tracheophyta</taxon>
        <taxon>Spermatophyta</taxon>
        <taxon>Magnoliopsida</taxon>
        <taxon>eudicotyledons</taxon>
        <taxon>Gunneridae</taxon>
        <taxon>Pentapetalae</taxon>
        <taxon>rosids</taxon>
        <taxon>fabids</taxon>
        <taxon>Malpighiales</taxon>
        <taxon>Rhizophoraceae</taxon>
        <taxon>Rhizophora</taxon>
    </lineage>
</organism>
<accession>A0A2P2MPX1</accession>
<name>A0A2P2MPX1_RHIMU</name>
<protein>
    <submittedName>
        <fullName evidence="1">Uncharacterized protein</fullName>
    </submittedName>
</protein>